<dbReference type="AlphaFoldDB" id="A0A8X6PR49"/>
<organism evidence="1 2">
    <name type="scientific">Nephila pilipes</name>
    <name type="common">Giant wood spider</name>
    <name type="synonym">Nephila maculata</name>
    <dbReference type="NCBI Taxonomy" id="299642"/>
    <lineage>
        <taxon>Eukaryota</taxon>
        <taxon>Metazoa</taxon>
        <taxon>Ecdysozoa</taxon>
        <taxon>Arthropoda</taxon>
        <taxon>Chelicerata</taxon>
        <taxon>Arachnida</taxon>
        <taxon>Araneae</taxon>
        <taxon>Araneomorphae</taxon>
        <taxon>Entelegynae</taxon>
        <taxon>Araneoidea</taxon>
        <taxon>Nephilidae</taxon>
        <taxon>Nephila</taxon>
    </lineage>
</organism>
<evidence type="ECO:0000313" key="1">
    <source>
        <dbReference type="EMBL" id="GFT79944.1"/>
    </source>
</evidence>
<dbReference type="EMBL" id="BMAW01022860">
    <property type="protein sequence ID" value="GFT79944.1"/>
    <property type="molecule type" value="Genomic_DNA"/>
</dbReference>
<proteinExistence type="predicted"/>
<dbReference type="Proteomes" id="UP000887013">
    <property type="component" value="Unassembled WGS sequence"/>
</dbReference>
<comment type="caution">
    <text evidence="1">The sequence shown here is derived from an EMBL/GenBank/DDBJ whole genome shotgun (WGS) entry which is preliminary data.</text>
</comment>
<keyword evidence="2" id="KW-1185">Reference proteome</keyword>
<evidence type="ECO:0000313" key="2">
    <source>
        <dbReference type="Proteomes" id="UP000887013"/>
    </source>
</evidence>
<accession>A0A8X6PR49</accession>
<name>A0A8X6PR49_NEPPI</name>
<gene>
    <name evidence="1" type="ORF">NPIL_608121</name>
</gene>
<sequence>MKFLPLRCLFQSLEIPDLRLTVKSLDVKEFGKNVCTSKVSKHAFLVRRLTDEIFHFLDGAIEVEDPEVMPLLERADGSVMVEGLGMALES</sequence>
<reference evidence="1" key="1">
    <citation type="submission" date="2020-08" db="EMBL/GenBank/DDBJ databases">
        <title>Multicomponent nature underlies the extraordinary mechanical properties of spider dragline silk.</title>
        <authorList>
            <person name="Kono N."/>
            <person name="Nakamura H."/>
            <person name="Mori M."/>
            <person name="Yoshida Y."/>
            <person name="Ohtoshi R."/>
            <person name="Malay A.D."/>
            <person name="Moran D.A.P."/>
            <person name="Tomita M."/>
            <person name="Numata K."/>
            <person name="Arakawa K."/>
        </authorList>
    </citation>
    <scope>NUCLEOTIDE SEQUENCE</scope>
</reference>
<protein>
    <submittedName>
        <fullName evidence="1">Uncharacterized protein</fullName>
    </submittedName>
</protein>